<organism evidence="2 3">
    <name type="scientific">Melghirimyces algeriensis</name>
    <dbReference type="NCBI Taxonomy" id="910412"/>
    <lineage>
        <taxon>Bacteria</taxon>
        <taxon>Bacillati</taxon>
        <taxon>Bacillota</taxon>
        <taxon>Bacilli</taxon>
        <taxon>Bacillales</taxon>
        <taxon>Thermoactinomycetaceae</taxon>
        <taxon>Melghirimyces</taxon>
    </lineage>
</organism>
<keyword evidence="1" id="KW-0472">Membrane</keyword>
<evidence type="ECO:0000313" key="3">
    <source>
        <dbReference type="Proteomes" id="UP000315636"/>
    </source>
</evidence>
<keyword evidence="3" id="KW-1185">Reference proteome</keyword>
<keyword evidence="1" id="KW-0812">Transmembrane</keyword>
<gene>
    <name evidence="2" type="ORF">SAMN06264849_107121</name>
</gene>
<protein>
    <submittedName>
        <fullName evidence="2">Uncharacterized protein</fullName>
    </submittedName>
</protein>
<dbReference type="AlphaFoldDB" id="A0A521E3N2"/>
<evidence type="ECO:0000256" key="1">
    <source>
        <dbReference type="SAM" id="Phobius"/>
    </source>
</evidence>
<dbReference type="Proteomes" id="UP000315636">
    <property type="component" value="Unassembled WGS sequence"/>
</dbReference>
<dbReference type="EMBL" id="FXTI01000007">
    <property type="protein sequence ID" value="SMO77740.1"/>
    <property type="molecule type" value="Genomic_DNA"/>
</dbReference>
<accession>A0A521E3N2</accession>
<reference evidence="2 3" key="1">
    <citation type="submission" date="2017-05" db="EMBL/GenBank/DDBJ databases">
        <authorList>
            <person name="Varghese N."/>
            <person name="Submissions S."/>
        </authorList>
    </citation>
    <scope>NUCLEOTIDE SEQUENCE [LARGE SCALE GENOMIC DNA]</scope>
    <source>
        <strain evidence="2 3">DSM 45474</strain>
    </source>
</reference>
<evidence type="ECO:0000313" key="2">
    <source>
        <dbReference type="EMBL" id="SMO77740.1"/>
    </source>
</evidence>
<feature type="transmembrane region" description="Helical" evidence="1">
    <location>
        <begin position="12"/>
        <end position="32"/>
    </location>
</feature>
<name>A0A521E3N2_9BACL</name>
<proteinExistence type="predicted"/>
<sequence>MNWLKQLGANIYLFILLGLIFLLLLMGGIKVFGSG</sequence>
<keyword evidence="1" id="KW-1133">Transmembrane helix</keyword>